<evidence type="ECO:0000313" key="2">
    <source>
        <dbReference type="Proteomes" id="UP000431922"/>
    </source>
</evidence>
<dbReference type="OrthoDB" id="7620622at2"/>
<dbReference type="RefSeq" id="WP_160757188.1">
    <property type="nucleotide sequence ID" value="NZ_WTYL01000004.1"/>
</dbReference>
<name>A0A845B1D1_9SPHN</name>
<protein>
    <submittedName>
        <fullName evidence="1">Uncharacterized protein</fullName>
    </submittedName>
</protein>
<reference evidence="1 2" key="1">
    <citation type="submission" date="2019-12" db="EMBL/GenBank/DDBJ databases">
        <title>Genomic-based taxomic classification of the family Erythrobacteraceae.</title>
        <authorList>
            <person name="Xu L."/>
        </authorList>
    </citation>
    <scope>NUCLEOTIDE SEQUENCE [LARGE SCALE GENOMIC DNA]</scope>
    <source>
        <strain evidence="1 2">KCTC 42453</strain>
    </source>
</reference>
<sequence>MQHSAFVLAAASTIVLCACTTPSDEAAIQDPDEMQTADDCPVIESEGWAATIAPVPGSPDRNQLTITGRVTMPTPGYTFAWEAGRLDRSAVPAFELRLLANAPAGMVTQVLDTREVSYSGPAAAARYRSISITCEGRVLGTIESVG</sequence>
<dbReference type="AlphaFoldDB" id="A0A845B1D1"/>
<evidence type="ECO:0000313" key="1">
    <source>
        <dbReference type="EMBL" id="MXP45543.1"/>
    </source>
</evidence>
<dbReference type="EMBL" id="WTYL01000004">
    <property type="protein sequence ID" value="MXP45543.1"/>
    <property type="molecule type" value="Genomic_DNA"/>
</dbReference>
<organism evidence="1 2">
    <name type="scientific">Allopontixanthobacter sediminis</name>
    <dbReference type="NCBI Taxonomy" id="1689985"/>
    <lineage>
        <taxon>Bacteria</taxon>
        <taxon>Pseudomonadati</taxon>
        <taxon>Pseudomonadota</taxon>
        <taxon>Alphaproteobacteria</taxon>
        <taxon>Sphingomonadales</taxon>
        <taxon>Erythrobacteraceae</taxon>
        <taxon>Allopontixanthobacter</taxon>
    </lineage>
</organism>
<gene>
    <name evidence="1" type="ORF">GRI65_13910</name>
</gene>
<proteinExistence type="predicted"/>
<accession>A0A845B1D1</accession>
<keyword evidence="2" id="KW-1185">Reference proteome</keyword>
<dbReference type="Proteomes" id="UP000431922">
    <property type="component" value="Unassembled WGS sequence"/>
</dbReference>
<comment type="caution">
    <text evidence="1">The sequence shown here is derived from an EMBL/GenBank/DDBJ whole genome shotgun (WGS) entry which is preliminary data.</text>
</comment>